<evidence type="ECO:0000256" key="6">
    <source>
        <dbReference type="HAMAP-Rule" id="MF_01007"/>
    </source>
</evidence>
<dbReference type="NCBIfam" id="TIGR00006">
    <property type="entry name" value="16S rRNA (cytosine(1402)-N(4))-methyltransferase RsmH"/>
    <property type="match status" value="1"/>
</dbReference>
<keyword evidence="6" id="KW-0963">Cytoplasm</keyword>
<keyword evidence="4 6" id="KW-0808">Transferase</keyword>
<accession>A0A2A5WSD3</accession>
<dbReference type="Gene3D" id="1.10.150.170">
    <property type="entry name" value="Putative methyltransferase TM0872, insert domain"/>
    <property type="match status" value="1"/>
</dbReference>
<feature type="binding site" evidence="6">
    <location>
        <position position="102"/>
    </location>
    <ligand>
        <name>S-adenosyl-L-methionine</name>
        <dbReference type="ChEBI" id="CHEBI:59789"/>
    </ligand>
</feature>
<feature type="binding site" evidence="6">
    <location>
        <position position="81"/>
    </location>
    <ligand>
        <name>S-adenosyl-L-methionine</name>
        <dbReference type="ChEBI" id="CHEBI:59789"/>
    </ligand>
</feature>
<dbReference type="GO" id="GO:0071424">
    <property type="term" value="F:rRNA (cytosine-N4-)-methyltransferase activity"/>
    <property type="evidence" value="ECO:0007669"/>
    <property type="project" value="UniProtKB-UniRule"/>
</dbReference>
<sequence length="313" mass="35106">MALESGHETVLEGEAVHHLMTSSRGQYVDCTYGRGGHTRRLLAALSAEGRVLAMDRDLAAVEHAKASLKDDPRVRVVHAQFGELDRCLADHGIEQVHGVLMDLGVSSPQLDEAHRGLSFHRDGPLDMRMDRSTGMTVAEFLARAEERELADVLWRYGEERFSRRIARGIVKHRSQETISGTLQLAEIIISSIPRKERNKHPATRSFQALRIYINDELGELERCLAAIVKVLVPGGRMVVISFHSLEDRMVKRFMRDMSKGQLPDGLPIRDEEVPRVLRIVGKPMKPSDAEIGRNRRARSAVMRVAEKVGEMVA</sequence>
<dbReference type="InterPro" id="IPR023397">
    <property type="entry name" value="SAM-dep_MeTrfase_MraW_recog"/>
</dbReference>
<keyword evidence="5 6" id="KW-0949">S-adenosyl-L-methionine</keyword>
<evidence type="ECO:0000256" key="5">
    <source>
        <dbReference type="ARBA" id="ARBA00022691"/>
    </source>
</evidence>
<dbReference type="InterPro" id="IPR002903">
    <property type="entry name" value="RsmH"/>
</dbReference>
<proteinExistence type="inferred from homology"/>
<keyword evidence="3 6" id="KW-0489">Methyltransferase</keyword>
<feature type="binding site" evidence="6">
    <location>
        <position position="109"/>
    </location>
    <ligand>
        <name>S-adenosyl-L-methionine</name>
        <dbReference type="ChEBI" id="CHEBI:59789"/>
    </ligand>
</feature>
<evidence type="ECO:0000256" key="4">
    <source>
        <dbReference type="ARBA" id="ARBA00022679"/>
    </source>
</evidence>
<comment type="catalytic activity">
    <reaction evidence="6">
        <text>cytidine(1402) in 16S rRNA + S-adenosyl-L-methionine = N(4)-methylcytidine(1402) in 16S rRNA + S-adenosyl-L-homocysteine + H(+)</text>
        <dbReference type="Rhea" id="RHEA:42928"/>
        <dbReference type="Rhea" id="RHEA-COMP:10286"/>
        <dbReference type="Rhea" id="RHEA-COMP:10287"/>
        <dbReference type="ChEBI" id="CHEBI:15378"/>
        <dbReference type="ChEBI" id="CHEBI:57856"/>
        <dbReference type="ChEBI" id="CHEBI:59789"/>
        <dbReference type="ChEBI" id="CHEBI:74506"/>
        <dbReference type="ChEBI" id="CHEBI:82748"/>
        <dbReference type="EC" id="2.1.1.199"/>
    </reaction>
</comment>
<comment type="subcellular location">
    <subcellularLocation>
        <location evidence="6">Cytoplasm</location>
    </subcellularLocation>
</comment>
<evidence type="ECO:0000313" key="7">
    <source>
        <dbReference type="EMBL" id="PDH39046.1"/>
    </source>
</evidence>
<dbReference type="EMBL" id="NTKD01000030">
    <property type="protein sequence ID" value="PDH39046.1"/>
    <property type="molecule type" value="Genomic_DNA"/>
</dbReference>
<dbReference type="SUPFAM" id="SSF53335">
    <property type="entry name" value="S-adenosyl-L-methionine-dependent methyltransferases"/>
    <property type="match status" value="1"/>
</dbReference>
<comment type="caution">
    <text evidence="7">The sequence shown here is derived from an EMBL/GenBank/DDBJ whole genome shotgun (WGS) entry which is preliminary data.</text>
</comment>
<evidence type="ECO:0000256" key="3">
    <source>
        <dbReference type="ARBA" id="ARBA00022603"/>
    </source>
</evidence>
<gene>
    <name evidence="6" type="primary">rsmH</name>
    <name evidence="7" type="ORF">CNE99_06330</name>
</gene>
<name>A0A2A5WSD3_9GAMM</name>
<comment type="similarity">
    <text evidence="1 6">Belongs to the methyltransferase superfamily. RsmH family.</text>
</comment>
<dbReference type="FunFam" id="1.10.150.170:FF:000003">
    <property type="entry name" value="Ribosomal RNA small subunit methyltransferase H"/>
    <property type="match status" value="1"/>
</dbReference>
<comment type="function">
    <text evidence="6">Specifically methylates the N4 position of cytidine in position 1402 (C1402) of 16S rRNA.</text>
</comment>
<protein>
    <recommendedName>
        <fullName evidence="6">Ribosomal RNA small subunit methyltransferase H</fullName>
        <ecNumber evidence="6">2.1.1.199</ecNumber>
    </recommendedName>
    <alternativeName>
        <fullName evidence="6">16S rRNA m(4)C1402 methyltransferase</fullName>
    </alternativeName>
    <alternativeName>
        <fullName evidence="6">rRNA (cytosine-N(4)-)-methyltransferase RsmH</fullName>
    </alternativeName>
</protein>
<dbReference type="PIRSF" id="PIRSF004486">
    <property type="entry name" value="MraW"/>
    <property type="match status" value="1"/>
</dbReference>
<keyword evidence="2 6" id="KW-0698">rRNA processing</keyword>
<dbReference type="EC" id="2.1.1.199" evidence="6"/>
<dbReference type="Pfam" id="PF01795">
    <property type="entry name" value="Methyltransf_5"/>
    <property type="match status" value="1"/>
</dbReference>
<dbReference type="InterPro" id="IPR029063">
    <property type="entry name" value="SAM-dependent_MTases_sf"/>
</dbReference>
<feature type="binding site" evidence="6">
    <location>
        <begin position="35"/>
        <end position="37"/>
    </location>
    <ligand>
        <name>S-adenosyl-L-methionine</name>
        <dbReference type="ChEBI" id="CHEBI:59789"/>
    </ligand>
</feature>
<dbReference type="Proteomes" id="UP000219327">
    <property type="component" value="Unassembled WGS sequence"/>
</dbReference>
<organism evidence="7 8">
    <name type="scientific">OM182 bacterium MED-G24</name>
    <dbReference type="NCBI Taxonomy" id="1986255"/>
    <lineage>
        <taxon>Bacteria</taxon>
        <taxon>Pseudomonadati</taxon>
        <taxon>Pseudomonadota</taxon>
        <taxon>Gammaproteobacteria</taxon>
        <taxon>OMG group</taxon>
        <taxon>OM182 clade</taxon>
    </lineage>
</organism>
<dbReference type="GO" id="GO:0005737">
    <property type="term" value="C:cytoplasm"/>
    <property type="evidence" value="ECO:0007669"/>
    <property type="project" value="UniProtKB-SubCell"/>
</dbReference>
<evidence type="ECO:0000256" key="1">
    <source>
        <dbReference type="ARBA" id="ARBA00010396"/>
    </source>
</evidence>
<evidence type="ECO:0000256" key="2">
    <source>
        <dbReference type="ARBA" id="ARBA00022552"/>
    </source>
</evidence>
<dbReference type="GO" id="GO:0070475">
    <property type="term" value="P:rRNA base methylation"/>
    <property type="evidence" value="ECO:0007669"/>
    <property type="project" value="UniProtKB-UniRule"/>
</dbReference>
<dbReference type="PANTHER" id="PTHR11265:SF0">
    <property type="entry name" value="12S RRNA N4-METHYLCYTIDINE METHYLTRANSFERASE"/>
    <property type="match status" value="1"/>
</dbReference>
<dbReference type="Gene3D" id="3.40.50.150">
    <property type="entry name" value="Vaccinia Virus protein VP39"/>
    <property type="match status" value="1"/>
</dbReference>
<feature type="binding site" evidence="6">
    <location>
        <position position="55"/>
    </location>
    <ligand>
        <name>S-adenosyl-L-methionine</name>
        <dbReference type="ChEBI" id="CHEBI:59789"/>
    </ligand>
</feature>
<evidence type="ECO:0000313" key="8">
    <source>
        <dbReference type="Proteomes" id="UP000219327"/>
    </source>
</evidence>
<reference evidence="7 8" key="1">
    <citation type="submission" date="2017-08" db="EMBL/GenBank/DDBJ databases">
        <title>Fine stratification of microbial communities through a metagenomic profile of the photic zone.</title>
        <authorList>
            <person name="Haro-Moreno J.M."/>
            <person name="Lopez-Perez M."/>
            <person name="De La Torre J."/>
            <person name="Picazo A."/>
            <person name="Camacho A."/>
            <person name="Rodriguez-Valera F."/>
        </authorList>
    </citation>
    <scope>NUCLEOTIDE SEQUENCE [LARGE SCALE GENOMIC DNA]</scope>
    <source>
        <strain evidence="7">MED-G24</strain>
    </source>
</reference>
<dbReference type="SUPFAM" id="SSF81799">
    <property type="entry name" value="Putative methyltransferase TM0872, insert domain"/>
    <property type="match status" value="1"/>
</dbReference>
<dbReference type="HAMAP" id="MF_01007">
    <property type="entry name" value="16SrRNA_methyltr_H"/>
    <property type="match status" value="1"/>
</dbReference>
<dbReference type="PANTHER" id="PTHR11265">
    <property type="entry name" value="S-ADENOSYL-METHYLTRANSFERASE MRAW"/>
    <property type="match status" value="1"/>
</dbReference>
<dbReference type="AlphaFoldDB" id="A0A2A5WSD3"/>